<dbReference type="SUPFAM" id="SSF51690">
    <property type="entry name" value="Nicotinate/Quinolinate PRTase C-terminal domain-like"/>
    <property type="match status" value="1"/>
</dbReference>
<feature type="domain" description="Prokaryotic-type class I peptide chain release factors" evidence="10">
    <location>
        <begin position="683"/>
        <end position="770"/>
    </location>
</feature>
<evidence type="ECO:0000259" key="11">
    <source>
        <dbReference type="Pfam" id="PF04095"/>
    </source>
</evidence>
<dbReference type="InterPro" id="IPR013785">
    <property type="entry name" value="Aldolase_TIM"/>
</dbReference>
<evidence type="ECO:0000256" key="4">
    <source>
        <dbReference type="ARBA" id="ARBA00022676"/>
    </source>
</evidence>
<evidence type="ECO:0000256" key="1">
    <source>
        <dbReference type="ARBA" id="ARBA00010835"/>
    </source>
</evidence>
<evidence type="ECO:0000256" key="6">
    <source>
        <dbReference type="ARBA" id="ARBA00035007"/>
    </source>
</evidence>
<dbReference type="PANTHER" id="PTHR43816:SF1">
    <property type="entry name" value="NICOTINAMIDE PHOSPHORIBOSYLTRANSFERASE"/>
    <property type="match status" value="1"/>
</dbReference>
<evidence type="ECO:0000256" key="9">
    <source>
        <dbReference type="ARBA" id="ARBA00047835"/>
    </source>
</evidence>
<name>A0A238C0D0_9BILA</name>
<organism evidence="13 14">
    <name type="scientific">Onchocerca flexuosa</name>
    <dbReference type="NCBI Taxonomy" id="387005"/>
    <lineage>
        <taxon>Eukaryota</taxon>
        <taxon>Metazoa</taxon>
        <taxon>Ecdysozoa</taxon>
        <taxon>Nematoda</taxon>
        <taxon>Chromadorea</taxon>
        <taxon>Rhabditida</taxon>
        <taxon>Spirurina</taxon>
        <taxon>Spiruromorpha</taxon>
        <taxon>Filarioidea</taxon>
        <taxon>Onchocercidae</taxon>
        <taxon>Onchocerca</taxon>
    </lineage>
</organism>
<dbReference type="EC" id="2.4.2.12" evidence="7"/>
<evidence type="ECO:0000256" key="8">
    <source>
        <dbReference type="ARBA" id="ARBA00035036"/>
    </source>
</evidence>
<feature type="domain" description="Nicotinamide phosphoribosyltransferase N-terminal" evidence="12">
    <location>
        <begin position="58"/>
        <end position="147"/>
    </location>
</feature>
<comment type="similarity">
    <text evidence="1">Belongs to the prokaryotic/mitochondrial release factor family.</text>
</comment>
<dbReference type="Pfam" id="PF18127">
    <property type="entry name" value="NAMPT_N"/>
    <property type="match status" value="1"/>
</dbReference>
<dbReference type="GO" id="GO:0003747">
    <property type="term" value="F:translation release factor activity"/>
    <property type="evidence" value="ECO:0007669"/>
    <property type="project" value="InterPro"/>
</dbReference>
<dbReference type="InterPro" id="IPR041525">
    <property type="entry name" value="N/Namide_PRibTrfase"/>
</dbReference>
<evidence type="ECO:0000313" key="13">
    <source>
        <dbReference type="EMBL" id="OZC10545.1"/>
    </source>
</evidence>
<dbReference type="OrthoDB" id="193380at2759"/>
<proteinExistence type="inferred from homology"/>
<dbReference type="PANTHER" id="PTHR43816">
    <property type="entry name" value="NICOTINAMIDE PHOSPHORIBOSYLTRANSFERASE"/>
    <property type="match status" value="1"/>
</dbReference>
<reference evidence="13 14" key="1">
    <citation type="submission" date="2015-12" db="EMBL/GenBank/DDBJ databases">
        <title>Draft genome of the nematode, Onchocerca flexuosa.</title>
        <authorList>
            <person name="Mitreva M."/>
        </authorList>
    </citation>
    <scope>NUCLEOTIDE SEQUENCE [LARGE SCALE GENOMIC DNA]</scope>
    <source>
        <strain evidence="13">Red Deer</strain>
    </source>
</reference>
<dbReference type="Gene3D" id="3.30.160.20">
    <property type="match status" value="1"/>
</dbReference>
<dbReference type="Gene3D" id="3.20.20.70">
    <property type="entry name" value="Aldolase class I"/>
    <property type="match status" value="1"/>
</dbReference>
<dbReference type="SUPFAM" id="SSF75620">
    <property type="entry name" value="Release factor"/>
    <property type="match status" value="1"/>
</dbReference>
<gene>
    <name evidence="13" type="ORF">X798_02294</name>
</gene>
<evidence type="ECO:0000259" key="12">
    <source>
        <dbReference type="Pfam" id="PF18127"/>
    </source>
</evidence>
<keyword evidence="14" id="KW-1185">Reference proteome</keyword>
<evidence type="ECO:0000256" key="2">
    <source>
        <dbReference type="ARBA" id="ARBA00010897"/>
    </source>
</evidence>
<keyword evidence="5" id="KW-0808">Transferase</keyword>
<dbReference type="Pfam" id="PF04095">
    <property type="entry name" value="NAPRTase"/>
    <property type="match status" value="1"/>
</dbReference>
<dbReference type="InterPro" id="IPR036068">
    <property type="entry name" value="Nicotinate_pribotase-like_C"/>
</dbReference>
<feature type="domain" description="Nicotinate/nicotinamide phosphoribosyltransferase" evidence="11">
    <location>
        <begin position="219"/>
        <end position="524"/>
    </location>
</feature>
<comment type="similarity">
    <text evidence="2">Belongs to the NAPRTase family.</text>
</comment>
<dbReference type="GO" id="GO:0047280">
    <property type="term" value="F:nicotinamide phosphoribosyltransferase activity"/>
    <property type="evidence" value="ECO:0007669"/>
    <property type="project" value="UniProtKB-EC"/>
</dbReference>
<evidence type="ECO:0000313" key="14">
    <source>
        <dbReference type="Proteomes" id="UP000242913"/>
    </source>
</evidence>
<dbReference type="EMBL" id="KZ269985">
    <property type="protein sequence ID" value="OZC10545.1"/>
    <property type="molecule type" value="Genomic_DNA"/>
</dbReference>
<dbReference type="Pfam" id="PF00472">
    <property type="entry name" value="RF-1"/>
    <property type="match status" value="1"/>
</dbReference>
<keyword evidence="3" id="KW-0662">Pyridine nucleotide biosynthesis</keyword>
<dbReference type="CDD" id="cd01569">
    <property type="entry name" value="PBEF_like"/>
    <property type="match status" value="1"/>
</dbReference>
<comment type="pathway">
    <text evidence="6">Cofactor biosynthesis; NAD(+) biosynthesis; nicotinamide D-ribonucleotide from 5-phospho-alpha-D-ribose 1-diphosphate and nicotinamide: step 1/1.</text>
</comment>
<dbReference type="AlphaFoldDB" id="A0A238C0D0"/>
<dbReference type="InterPro" id="IPR045853">
    <property type="entry name" value="Pep_chain_release_fac_I_sf"/>
</dbReference>
<dbReference type="InterPro" id="IPR016471">
    <property type="entry name" value="Nicotinamide_PRibTrfase"/>
</dbReference>
<evidence type="ECO:0000259" key="10">
    <source>
        <dbReference type="Pfam" id="PF00472"/>
    </source>
</evidence>
<dbReference type="GO" id="GO:0009435">
    <property type="term" value="P:NAD+ biosynthetic process"/>
    <property type="evidence" value="ECO:0007669"/>
    <property type="project" value="UniProtKB-UniPathway"/>
</dbReference>
<evidence type="ECO:0000256" key="7">
    <source>
        <dbReference type="ARBA" id="ARBA00035024"/>
    </source>
</evidence>
<dbReference type="InterPro" id="IPR041529">
    <property type="entry name" value="DUF5598"/>
</dbReference>
<protein>
    <recommendedName>
        <fullName evidence="8">Nicotinamide phosphoribosyltransferase</fullName>
        <ecNumber evidence="7">2.4.2.12</ecNumber>
    </recommendedName>
</protein>
<evidence type="ECO:0000256" key="3">
    <source>
        <dbReference type="ARBA" id="ARBA00022642"/>
    </source>
</evidence>
<dbReference type="NCBIfam" id="NF006629">
    <property type="entry name" value="PRK09198.1"/>
    <property type="match status" value="1"/>
</dbReference>
<evidence type="ECO:0000256" key="5">
    <source>
        <dbReference type="ARBA" id="ARBA00022679"/>
    </source>
</evidence>
<dbReference type="InterPro" id="IPR000352">
    <property type="entry name" value="Pep_chain_release_fac_I"/>
</dbReference>
<accession>A0A238C0D0</accession>
<comment type="catalytic activity">
    <reaction evidence="9">
        <text>beta-nicotinamide D-ribonucleotide + diphosphate = 5-phospho-alpha-D-ribose 1-diphosphate + nicotinamide + H(+)</text>
        <dbReference type="Rhea" id="RHEA:16149"/>
        <dbReference type="ChEBI" id="CHEBI:14649"/>
        <dbReference type="ChEBI" id="CHEBI:15378"/>
        <dbReference type="ChEBI" id="CHEBI:17154"/>
        <dbReference type="ChEBI" id="CHEBI:33019"/>
        <dbReference type="ChEBI" id="CHEBI:58017"/>
        <dbReference type="EC" id="2.4.2.12"/>
    </reaction>
    <physiologicalReaction direction="right-to-left" evidence="9">
        <dbReference type="Rhea" id="RHEA:16151"/>
    </physiologicalReaction>
</comment>
<dbReference type="Proteomes" id="UP000242913">
    <property type="component" value="Unassembled WGS sequence"/>
</dbReference>
<sequence length="821" mass="92805">MYYIKDQLFDCIKMESVENVLYVADSYKGIMSNIRFGQIVRSSDNSMKACHDSNHAGFVVTHHNQYPEGTTHVYSYFESRGGKFPEVCFFGLQYIIKRWLVGPVVTKAMIEQAKQFYKSHFGGLDIFNEEGWNHIAEVHKGHLPLKIKAVPEGTVVPVKNVLFTVENTDPHVPWLTNWFETLLVQVWYPMTVCTNSRAQKLIIARYLHETADSIDGIHFKLHDFGYRGASSVESASIGGAAHLVNFYGTDTIAGLQLCRKYYAAEMAGFSIPAAEHSTITTWKKSGESAAYLNMLEQFPDGSVSVVSDSYDVFHAVSNIWGDELRQYVVDRANKGCVVIRPDSGDPSHVVVKTLEEIIMDVIVVSFLFGAIICCQHLLFRTTVLNLLAEKFPTVTNSKGYRLLPSYLRVMQGDGICYESIGNVSETYTSTFYILHETHAWSKILDAVTRNKWSADNIVFGTGGALLQKLDRDTQKCAFKCSHVVINGESRDVWKSPTTDAGKQSKQGRLTLERREDGNFVTIEKGQGDISKDVLVTVFENGRLLVDYSLEEIRDRAELDIVKEHKRKAVNVEAAVKTINGGSWVSANVRRDGLTVSIITLSRRLIFSCSNAVRELLPPSKDVAIDLENSIILDNFPIQAMFLRCSVRLRTNSVRFSSAKQKLKNYIFPVIRSEDCIQASMIHKVISGWGPGGQKVNMTRNAVTIRHVPTGIVVRVHQSRLLQENIEIAQERLKHAVDRHLNGENSYDAQLERMEHERGVKTKRKRATIRELKKLYAQERSNFEIFLPNFKNDIFLSNKTGLFEEMPIASQEFMIMSSDLFT</sequence>
<dbReference type="UniPathway" id="UPA00253"/>
<keyword evidence="4" id="KW-0328">Glycosyltransferase</keyword>